<comment type="caution">
    <text evidence="2">The sequence shown here is derived from an EMBL/GenBank/DDBJ whole genome shotgun (WGS) entry which is preliminary data.</text>
</comment>
<dbReference type="Proteomes" id="UP000324767">
    <property type="component" value="Unassembled WGS sequence"/>
</dbReference>
<sequence>MKIACFNFPQTLLARRTLDNAQDAESPGSDDDFRPDTAYAAHSTHGTPARAFAAAAVRSAGAFTSVLSPGSANVSLTETIAGLEKLRLGGSKAAHATAEVSPGEEGSKAAPLTLGDDEDVDTEFEDLPARKRKRAAVQPGPRL</sequence>
<accession>A0A5M8PQY0</accession>
<dbReference type="EMBL" id="VXIT01000006">
    <property type="protein sequence ID" value="KAA6411943.1"/>
    <property type="molecule type" value="Genomic_DNA"/>
</dbReference>
<feature type="region of interest" description="Disordered" evidence="1">
    <location>
        <begin position="91"/>
        <end position="143"/>
    </location>
</feature>
<evidence type="ECO:0000313" key="3">
    <source>
        <dbReference type="Proteomes" id="UP000324767"/>
    </source>
</evidence>
<evidence type="ECO:0000256" key="1">
    <source>
        <dbReference type="SAM" id="MobiDB-lite"/>
    </source>
</evidence>
<protein>
    <submittedName>
        <fullName evidence="2">Uncharacterized protein</fullName>
    </submittedName>
</protein>
<reference evidence="2 3" key="1">
    <citation type="submission" date="2019-09" db="EMBL/GenBank/DDBJ databases">
        <title>The hologenome of the rock-dwelling lichen Lasallia pustulata.</title>
        <authorList>
            <person name="Greshake Tzovaras B."/>
            <person name="Segers F."/>
            <person name="Bicker A."/>
            <person name="Dal Grande F."/>
            <person name="Otte J."/>
            <person name="Hankeln T."/>
            <person name="Schmitt I."/>
            <person name="Ebersberger I."/>
        </authorList>
    </citation>
    <scope>NUCLEOTIDE SEQUENCE [LARGE SCALE GENOMIC DNA]</scope>
    <source>
        <strain evidence="2">A1-1</strain>
    </source>
</reference>
<evidence type="ECO:0000313" key="2">
    <source>
        <dbReference type="EMBL" id="KAA6411943.1"/>
    </source>
</evidence>
<dbReference type="AlphaFoldDB" id="A0A5M8PQY0"/>
<gene>
    <name evidence="2" type="ORF">FRX48_04093</name>
</gene>
<proteinExistence type="predicted"/>
<feature type="compositionally biased region" description="Acidic residues" evidence="1">
    <location>
        <begin position="115"/>
        <end position="126"/>
    </location>
</feature>
<organism evidence="2 3">
    <name type="scientific">Lasallia pustulata</name>
    <dbReference type="NCBI Taxonomy" id="136370"/>
    <lineage>
        <taxon>Eukaryota</taxon>
        <taxon>Fungi</taxon>
        <taxon>Dikarya</taxon>
        <taxon>Ascomycota</taxon>
        <taxon>Pezizomycotina</taxon>
        <taxon>Lecanoromycetes</taxon>
        <taxon>OSLEUM clade</taxon>
        <taxon>Umbilicariomycetidae</taxon>
        <taxon>Umbilicariales</taxon>
        <taxon>Umbilicariaceae</taxon>
        <taxon>Lasallia</taxon>
    </lineage>
</organism>
<name>A0A5M8PQY0_9LECA</name>